<dbReference type="GO" id="GO:0006565">
    <property type="term" value="P:L-serine catabolic process"/>
    <property type="evidence" value="ECO:0007669"/>
    <property type="project" value="TreeGrafter"/>
</dbReference>
<evidence type="ECO:0000256" key="5">
    <source>
        <dbReference type="ARBA" id="ARBA00022898"/>
    </source>
</evidence>
<dbReference type="GO" id="GO:0009097">
    <property type="term" value="P:isoleucine biosynthetic process"/>
    <property type="evidence" value="ECO:0007669"/>
    <property type="project" value="TreeGrafter"/>
</dbReference>
<keyword evidence="11" id="KW-1185">Reference proteome</keyword>
<comment type="cofactor">
    <cofactor evidence="2">
        <name>pyridoxal 5'-phosphate</name>
        <dbReference type="ChEBI" id="CHEBI:597326"/>
    </cofactor>
</comment>
<proteinExistence type="inferred from homology"/>
<name>A0A1D8GCS2_9FIRM</name>
<keyword evidence="5" id="KW-0663">Pyridoxal phosphate</keyword>
<evidence type="ECO:0000256" key="7">
    <source>
        <dbReference type="ARBA" id="ARBA00025527"/>
    </source>
</evidence>
<dbReference type="InterPro" id="IPR036052">
    <property type="entry name" value="TrpB-like_PALP_sf"/>
</dbReference>
<evidence type="ECO:0000256" key="2">
    <source>
        <dbReference type="ARBA" id="ARBA00001933"/>
    </source>
</evidence>
<evidence type="ECO:0000256" key="4">
    <source>
        <dbReference type="ARBA" id="ARBA00012096"/>
    </source>
</evidence>
<dbReference type="KEGG" id="gfe:Gferi_03420"/>
<dbReference type="InterPro" id="IPR001926">
    <property type="entry name" value="TrpB-like_PALP"/>
</dbReference>
<dbReference type="EMBL" id="CP017269">
    <property type="protein sequence ID" value="AOT68708.1"/>
    <property type="molecule type" value="Genomic_DNA"/>
</dbReference>
<sequence length="337" mass="36463">MSNKVENNEKNAGIPNIIDVWSARERNSQIVRKTPLIHSFKVSEQIGSNVFLKMENLHEIGAFKIRGAANKILSLTVEQQKRGVATYSTGNHGIAVSYVARQLNIPACVFISERVPEAKVNVLRRLGAVVEINGSSQDEAGKHCYKEAEEKGYTVVEPFDDPHVIAGQGTIGLEILEDVSDIDTVIIPLSGGGLLSGVAMALKSKNPSIRVVGVSMEKGAVMYHSLKAGKPVVMEEGDTLADSLLGGIGVNNQYTFSMVQKYMDEVILIPEENIARAMAYILENHRMIVEGAAAIGVGALLGEKIKNPGKKVAAVVTGNNVNLSSFMEATKKYWCKE</sequence>
<evidence type="ECO:0000313" key="11">
    <source>
        <dbReference type="Proteomes" id="UP000095743"/>
    </source>
</evidence>
<dbReference type="Pfam" id="PF00291">
    <property type="entry name" value="PALP"/>
    <property type="match status" value="1"/>
</dbReference>
<organism evidence="10 11">
    <name type="scientific">Geosporobacter ferrireducens</name>
    <dbReference type="NCBI Taxonomy" id="1424294"/>
    <lineage>
        <taxon>Bacteria</taxon>
        <taxon>Bacillati</taxon>
        <taxon>Bacillota</taxon>
        <taxon>Clostridia</taxon>
        <taxon>Peptostreptococcales</taxon>
        <taxon>Thermotaleaceae</taxon>
        <taxon>Geosporobacter</taxon>
    </lineage>
</organism>
<dbReference type="EC" id="4.3.1.19" evidence="4"/>
<comment type="function">
    <text evidence="7">Catalyzes the anaerobic formation of alpha-ketobutyrate and ammonia from threonine in a two-step reaction. The first step involved a dehydration of threonine and a production of enamine intermediates (aminocrotonate), which tautomerizes to its imine form (iminobutyrate). Both intermediates are unstable and short-lived. The second step is the nonenzymatic hydrolysis of the enamine/imine intermediates to form 2-ketobutyrate and free ammonia. In the low water environment of the cell, the second step is accelerated by RidA.</text>
</comment>
<evidence type="ECO:0000256" key="1">
    <source>
        <dbReference type="ARBA" id="ARBA00001274"/>
    </source>
</evidence>
<evidence type="ECO:0000256" key="6">
    <source>
        <dbReference type="ARBA" id="ARBA00023239"/>
    </source>
</evidence>
<dbReference type="PANTHER" id="PTHR48078:SF6">
    <property type="entry name" value="L-THREONINE DEHYDRATASE CATABOLIC TDCB"/>
    <property type="match status" value="1"/>
</dbReference>
<dbReference type="GO" id="GO:0004794">
    <property type="term" value="F:threonine deaminase activity"/>
    <property type="evidence" value="ECO:0007669"/>
    <property type="project" value="UniProtKB-EC"/>
</dbReference>
<protein>
    <recommendedName>
        <fullName evidence="4">threonine ammonia-lyase</fullName>
        <ecNumber evidence="4">4.3.1.19</ecNumber>
    </recommendedName>
    <alternativeName>
        <fullName evidence="8">Threonine deaminase</fullName>
    </alternativeName>
</protein>
<dbReference type="STRING" id="1424294.Gferi_03420"/>
<reference evidence="10 11" key="1">
    <citation type="submission" date="2016-09" db="EMBL/GenBank/DDBJ databases">
        <title>Genomic analysis reveals versatility of anaerobic energy metabolism of Geosporobacter ferrireducens IRF9 of phylum Firmicutes.</title>
        <authorList>
            <person name="Kim S.-J."/>
        </authorList>
    </citation>
    <scope>NUCLEOTIDE SEQUENCE [LARGE SCALE GENOMIC DNA]</scope>
    <source>
        <strain evidence="10 11">IRF9</strain>
    </source>
</reference>
<dbReference type="Proteomes" id="UP000095743">
    <property type="component" value="Chromosome"/>
</dbReference>
<dbReference type="OrthoDB" id="9811476at2"/>
<dbReference type="GO" id="GO:0003941">
    <property type="term" value="F:L-serine ammonia-lyase activity"/>
    <property type="evidence" value="ECO:0007669"/>
    <property type="project" value="TreeGrafter"/>
</dbReference>
<accession>A0A1D8GCS2</accession>
<dbReference type="PANTHER" id="PTHR48078">
    <property type="entry name" value="THREONINE DEHYDRATASE, MITOCHONDRIAL-RELATED"/>
    <property type="match status" value="1"/>
</dbReference>
<dbReference type="SUPFAM" id="SSF53686">
    <property type="entry name" value="Tryptophan synthase beta subunit-like PLP-dependent enzymes"/>
    <property type="match status" value="1"/>
</dbReference>
<keyword evidence="6" id="KW-0456">Lyase</keyword>
<evidence type="ECO:0000256" key="3">
    <source>
        <dbReference type="ARBA" id="ARBA00010869"/>
    </source>
</evidence>
<dbReference type="AlphaFoldDB" id="A0A1D8GCS2"/>
<dbReference type="Gene3D" id="3.40.50.1100">
    <property type="match status" value="2"/>
</dbReference>
<dbReference type="NCBIfam" id="NF005680">
    <property type="entry name" value="PRK07476.1"/>
    <property type="match status" value="1"/>
</dbReference>
<dbReference type="CDD" id="cd01562">
    <property type="entry name" value="Thr-dehyd"/>
    <property type="match status" value="1"/>
</dbReference>
<dbReference type="GO" id="GO:0006567">
    <property type="term" value="P:L-threonine catabolic process"/>
    <property type="evidence" value="ECO:0007669"/>
    <property type="project" value="TreeGrafter"/>
</dbReference>
<gene>
    <name evidence="10" type="primary">eutB</name>
    <name evidence="10" type="ORF">Gferi_03420</name>
</gene>
<comment type="catalytic activity">
    <reaction evidence="1">
        <text>L-threonine = 2-oxobutanoate + NH4(+)</text>
        <dbReference type="Rhea" id="RHEA:22108"/>
        <dbReference type="ChEBI" id="CHEBI:16763"/>
        <dbReference type="ChEBI" id="CHEBI:28938"/>
        <dbReference type="ChEBI" id="CHEBI:57926"/>
        <dbReference type="EC" id="4.3.1.19"/>
    </reaction>
</comment>
<evidence type="ECO:0000256" key="8">
    <source>
        <dbReference type="ARBA" id="ARBA00031427"/>
    </source>
</evidence>
<dbReference type="InterPro" id="IPR050147">
    <property type="entry name" value="Ser/Thr_Dehydratase"/>
</dbReference>
<feature type="domain" description="Tryptophan synthase beta chain-like PALP" evidence="9">
    <location>
        <begin position="29"/>
        <end position="318"/>
    </location>
</feature>
<evidence type="ECO:0000313" key="10">
    <source>
        <dbReference type="EMBL" id="AOT68708.1"/>
    </source>
</evidence>
<comment type="similarity">
    <text evidence="3">Belongs to the serine/threonine dehydratase family.</text>
</comment>
<evidence type="ECO:0000259" key="9">
    <source>
        <dbReference type="Pfam" id="PF00291"/>
    </source>
</evidence>
<dbReference type="FunFam" id="3.40.50.1100:FF:000005">
    <property type="entry name" value="Threonine dehydratase catabolic"/>
    <property type="match status" value="1"/>
</dbReference>